<sequence>MDVALLHAFVQVSEIGSISEAAPALGYSQPGLSQRIQTLERRLGCRLFERGPLGVRLTDRGEAVLPYARIMIGVADALRAEARRD</sequence>
<evidence type="ECO:0000256" key="1">
    <source>
        <dbReference type="ARBA" id="ARBA00009437"/>
    </source>
</evidence>
<dbReference type="PANTHER" id="PTHR30126:SF39">
    <property type="entry name" value="HTH-TYPE TRANSCRIPTIONAL REGULATOR CYSL"/>
    <property type="match status" value="1"/>
</dbReference>
<evidence type="ECO:0000313" key="6">
    <source>
        <dbReference type="Proteomes" id="UP001596189"/>
    </source>
</evidence>
<dbReference type="InterPro" id="IPR000847">
    <property type="entry name" value="LysR_HTH_N"/>
</dbReference>
<reference evidence="6" key="1">
    <citation type="journal article" date="2019" name="Int. J. Syst. Evol. Microbiol.">
        <title>The Global Catalogue of Microorganisms (GCM) 10K type strain sequencing project: providing services to taxonomists for standard genome sequencing and annotation.</title>
        <authorList>
            <consortium name="The Broad Institute Genomics Platform"/>
            <consortium name="The Broad Institute Genome Sequencing Center for Infectious Disease"/>
            <person name="Wu L."/>
            <person name="Ma J."/>
        </authorList>
    </citation>
    <scope>NUCLEOTIDE SEQUENCE [LARGE SCALE GENOMIC DNA]</scope>
    <source>
        <strain evidence="6">KACC 14249</strain>
    </source>
</reference>
<dbReference type="Proteomes" id="UP001596189">
    <property type="component" value="Unassembled WGS sequence"/>
</dbReference>
<evidence type="ECO:0000256" key="3">
    <source>
        <dbReference type="ARBA" id="ARBA00023163"/>
    </source>
</evidence>
<dbReference type="Gene3D" id="1.10.10.10">
    <property type="entry name" value="Winged helix-like DNA-binding domain superfamily/Winged helix DNA-binding domain"/>
    <property type="match status" value="1"/>
</dbReference>
<feature type="domain" description="HTH lysR-type" evidence="4">
    <location>
        <begin position="1"/>
        <end position="58"/>
    </location>
</feature>
<keyword evidence="2" id="KW-0805">Transcription regulation</keyword>
<dbReference type="InterPro" id="IPR036388">
    <property type="entry name" value="WH-like_DNA-bd_sf"/>
</dbReference>
<dbReference type="InterPro" id="IPR036390">
    <property type="entry name" value="WH_DNA-bd_sf"/>
</dbReference>
<dbReference type="PROSITE" id="PS50931">
    <property type="entry name" value="HTH_LYSR"/>
    <property type="match status" value="1"/>
</dbReference>
<evidence type="ECO:0000313" key="5">
    <source>
        <dbReference type="EMBL" id="MFC6007799.1"/>
    </source>
</evidence>
<dbReference type="PANTHER" id="PTHR30126">
    <property type="entry name" value="HTH-TYPE TRANSCRIPTIONAL REGULATOR"/>
    <property type="match status" value="1"/>
</dbReference>
<dbReference type="SUPFAM" id="SSF46785">
    <property type="entry name" value="Winged helix' DNA-binding domain"/>
    <property type="match status" value="1"/>
</dbReference>
<keyword evidence="6" id="KW-1185">Reference proteome</keyword>
<organism evidence="5 6">
    <name type="scientific">Angustibacter luteus</name>
    <dbReference type="NCBI Taxonomy" id="658456"/>
    <lineage>
        <taxon>Bacteria</taxon>
        <taxon>Bacillati</taxon>
        <taxon>Actinomycetota</taxon>
        <taxon>Actinomycetes</taxon>
        <taxon>Kineosporiales</taxon>
        <taxon>Kineosporiaceae</taxon>
    </lineage>
</organism>
<comment type="caution">
    <text evidence="5">The sequence shown here is derived from an EMBL/GenBank/DDBJ whole genome shotgun (WGS) entry which is preliminary data.</text>
</comment>
<name>A0ABW1JER4_9ACTN</name>
<evidence type="ECO:0000259" key="4">
    <source>
        <dbReference type="PROSITE" id="PS50931"/>
    </source>
</evidence>
<gene>
    <name evidence="5" type="ORF">ACFQDO_11730</name>
</gene>
<keyword evidence="3" id="KW-0804">Transcription</keyword>
<dbReference type="Pfam" id="PF00126">
    <property type="entry name" value="HTH_1"/>
    <property type="match status" value="1"/>
</dbReference>
<dbReference type="EMBL" id="JBHSRD010000004">
    <property type="protein sequence ID" value="MFC6007799.1"/>
    <property type="molecule type" value="Genomic_DNA"/>
</dbReference>
<comment type="similarity">
    <text evidence="1">Belongs to the LysR transcriptional regulatory family.</text>
</comment>
<dbReference type="PRINTS" id="PR00039">
    <property type="entry name" value="HTHLYSR"/>
</dbReference>
<proteinExistence type="inferred from homology"/>
<protein>
    <submittedName>
        <fullName evidence="5">LysR family transcriptional regulator</fullName>
    </submittedName>
</protein>
<dbReference type="RefSeq" id="WP_345715519.1">
    <property type="nucleotide sequence ID" value="NZ_BAABFP010000002.1"/>
</dbReference>
<accession>A0ABW1JER4</accession>
<evidence type="ECO:0000256" key="2">
    <source>
        <dbReference type="ARBA" id="ARBA00023015"/>
    </source>
</evidence>